<reference evidence="2" key="1">
    <citation type="submission" date="2023-05" db="EMBL/GenBank/DDBJ databases">
        <title>Nepenthes gracilis genome sequencing.</title>
        <authorList>
            <person name="Fukushima K."/>
        </authorList>
    </citation>
    <scope>NUCLEOTIDE SEQUENCE</scope>
    <source>
        <strain evidence="2">SING2019-196</strain>
    </source>
</reference>
<evidence type="ECO:0000313" key="2">
    <source>
        <dbReference type="EMBL" id="GMH19821.1"/>
    </source>
</evidence>
<proteinExistence type="predicted"/>
<accession>A0AAD3T1A6</accession>
<keyword evidence="3" id="KW-1185">Reference proteome</keyword>
<sequence length="151" mass="16722">MPRPTIASQQALITIRDRCHDLSTSTTHLQTTSGMPSIAYTFHLLQQIQLFGHINKRHATVQQTAATRLRSGQPGTDNDRSQGLAPKVQHQQSIFHTSAQQSWVSIFRALYGNTRTMKHVDDDYLLQHHGSATTAGSKAGEAFESQSHSSD</sequence>
<evidence type="ECO:0000256" key="1">
    <source>
        <dbReference type="SAM" id="MobiDB-lite"/>
    </source>
</evidence>
<comment type="caution">
    <text evidence="2">The sequence shown here is derived from an EMBL/GenBank/DDBJ whole genome shotgun (WGS) entry which is preliminary data.</text>
</comment>
<organism evidence="2 3">
    <name type="scientific">Nepenthes gracilis</name>
    <name type="common">Slender pitcher plant</name>
    <dbReference type="NCBI Taxonomy" id="150966"/>
    <lineage>
        <taxon>Eukaryota</taxon>
        <taxon>Viridiplantae</taxon>
        <taxon>Streptophyta</taxon>
        <taxon>Embryophyta</taxon>
        <taxon>Tracheophyta</taxon>
        <taxon>Spermatophyta</taxon>
        <taxon>Magnoliopsida</taxon>
        <taxon>eudicotyledons</taxon>
        <taxon>Gunneridae</taxon>
        <taxon>Pentapetalae</taxon>
        <taxon>Caryophyllales</taxon>
        <taxon>Nepenthaceae</taxon>
        <taxon>Nepenthes</taxon>
    </lineage>
</organism>
<protein>
    <submittedName>
        <fullName evidence="2">Uncharacterized protein</fullName>
    </submittedName>
</protein>
<dbReference type="EMBL" id="BSYO01000021">
    <property type="protein sequence ID" value="GMH19821.1"/>
    <property type="molecule type" value="Genomic_DNA"/>
</dbReference>
<evidence type="ECO:0000313" key="3">
    <source>
        <dbReference type="Proteomes" id="UP001279734"/>
    </source>
</evidence>
<gene>
    <name evidence="2" type="ORF">Nepgr_021662</name>
</gene>
<feature type="region of interest" description="Disordered" evidence="1">
    <location>
        <begin position="67"/>
        <end position="92"/>
    </location>
</feature>
<dbReference type="Proteomes" id="UP001279734">
    <property type="component" value="Unassembled WGS sequence"/>
</dbReference>
<name>A0AAD3T1A6_NEPGR</name>
<dbReference type="AlphaFoldDB" id="A0AAD3T1A6"/>